<dbReference type="KEGG" id="mana:MAMMFC1_02150"/>
<dbReference type="Pfam" id="PF05116">
    <property type="entry name" value="S6PP"/>
    <property type="match status" value="1"/>
</dbReference>
<reference evidence="2 3" key="1">
    <citation type="journal article" date="2018" name="Int. J. Syst. Evol. Microbiol.">
        <title>Methylomusa anaerophila gen. nov., sp. nov., an anaerobic methanol-utilizing bacterium isolated from a microbial fuel cell.</title>
        <authorList>
            <person name="Amano N."/>
            <person name="Yamamuro A."/>
            <person name="Miyahara M."/>
            <person name="Kouzuma A."/>
            <person name="Abe T."/>
            <person name="Watanabe K."/>
        </authorList>
    </citation>
    <scope>NUCLEOTIDE SEQUENCE [LARGE SCALE GENOMIC DNA]</scope>
    <source>
        <strain evidence="2 3">MMFC1</strain>
    </source>
</reference>
<evidence type="ECO:0000313" key="3">
    <source>
        <dbReference type="Proteomes" id="UP000276437"/>
    </source>
</evidence>
<dbReference type="Gene3D" id="3.30.980.20">
    <property type="entry name" value="Putative mannosyl-3-phosphoglycerate phosphatase, domain 2"/>
    <property type="match status" value="1"/>
</dbReference>
<gene>
    <name evidence="2" type="ORF">MAMMFC1_02150</name>
</gene>
<dbReference type="RefSeq" id="WP_126308481.1">
    <property type="nucleotide sequence ID" value="NZ_AP018449.1"/>
</dbReference>
<sequence>MLFASDLDQTLIYSQSSFRLAPGAIPPALNLVEIHEGREISYVANSVALRLQRLLDNVCFVPVTTRTIEQYRRISLFRRDFTPDYAIVCNGGHILVRGNPDEAWNRQVRANMEQFCADRSLILARFGELQHESWIQSSRTVDRLFDYFIVERATVPAAELNSFTEWAEQQNWRVSLQGRKLYFVPKVVNKWDAVAHVRNLTGRTRIAAAGDSLLDLCMLEQADFAIAPCHGEIWEHHSDGRLVMVNIRFTKQQGIYAADEILDFIFESAGK</sequence>
<dbReference type="InterPro" id="IPR036412">
    <property type="entry name" value="HAD-like_sf"/>
</dbReference>
<dbReference type="InterPro" id="IPR023214">
    <property type="entry name" value="HAD_sf"/>
</dbReference>
<dbReference type="InterPro" id="IPR006380">
    <property type="entry name" value="SPP-like_dom"/>
</dbReference>
<dbReference type="SUPFAM" id="SSF56784">
    <property type="entry name" value="HAD-like"/>
    <property type="match status" value="1"/>
</dbReference>
<dbReference type="InterPro" id="IPR024197">
    <property type="entry name" value="TPP-like"/>
</dbReference>
<dbReference type="AlphaFoldDB" id="A0A348AK68"/>
<accession>A0A348AK68</accession>
<evidence type="ECO:0000259" key="1">
    <source>
        <dbReference type="Pfam" id="PF05116"/>
    </source>
</evidence>
<dbReference type="GO" id="GO:0003824">
    <property type="term" value="F:catalytic activity"/>
    <property type="evidence" value="ECO:0007669"/>
    <property type="project" value="UniProtKB-ARBA"/>
</dbReference>
<protein>
    <recommendedName>
        <fullName evidence="1">Sucrose phosphatase-like domain-containing protein</fullName>
    </recommendedName>
</protein>
<proteinExistence type="predicted"/>
<dbReference type="PIRSF" id="PIRSF030802">
    <property type="entry name" value="UCP030802"/>
    <property type="match status" value="1"/>
</dbReference>
<organism evidence="2 3">
    <name type="scientific">Methylomusa anaerophila</name>
    <dbReference type="NCBI Taxonomy" id="1930071"/>
    <lineage>
        <taxon>Bacteria</taxon>
        <taxon>Bacillati</taxon>
        <taxon>Bacillota</taxon>
        <taxon>Negativicutes</taxon>
        <taxon>Selenomonadales</taxon>
        <taxon>Sporomusaceae</taxon>
        <taxon>Methylomusa</taxon>
    </lineage>
</organism>
<name>A0A348AK68_9FIRM</name>
<dbReference type="Gene3D" id="3.40.50.1000">
    <property type="entry name" value="HAD superfamily/HAD-like"/>
    <property type="match status" value="2"/>
</dbReference>
<dbReference type="Proteomes" id="UP000276437">
    <property type="component" value="Chromosome"/>
</dbReference>
<dbReference type="EMBL" id="AP018449">
    <property type="protein sequence ID" value="BBB91466.1"/>
    <property type="molecule type" value="Genomic_DNA"/>
</dbReference>
<keyword evidence="3" id="KW-1185">Reference proteome</keyword>
<feature type="domain" description="Sucrose phosphatase-like" evidence="1">
    <location>
        <begin position="50"/>
        <end position="223"/>
    </location>
</feature>
<dbReference type="OrthoDB" id="1666512at2"/>
<evidence type="ECO:0000313" key="2">
    <source>
        <dbReference type="EMBL" id="BBB91466.1"/>
    </source>
</evidence>